<accession>A0AAV5R3Q3</accession>
<keyword evidence="4" id="KW-1185">Reference proteome</keyword>
<dbReference type="Proteomes" id="UP001378960">
    <property type="component" value="Unassembled WGS sequence"/>
</dbReference>
<gene>
    <name evidence="3" type="ORF">DAPK24_018490</name>
</gene>
<feature type="compositionally biased region" description="Polar residues" evidence="1">
    <location>
        <begin position="1"/>
        <end position="30"/>
    </location>
</feature>
<evidence type="ECO:0000313" key="3">
    <source>
        <dbReference type="EMBL" id="GMM45274.1"/>
    </source>
</evidence>
<organism evidence="3 4">
    <name type="scientific">Pichia kluyveri</name>
    <name type="common">Yeast</name>
    <dbReference type="NCBI Taxonomy" id="36015"/>
    <lineage>
        <taxon>Eukaryota</taxon>
        <taxon>Fungi</taxon>
        <taxon>Dikarya</taxon>
        <taxon>Ascomycota</taxon>
        <taxon>Saccharomycotina</taxon>
        <taxon>Pichiomycetes</taxon>
        <taxon>Pichiales</taxon>
        <taxon>Pichiaceae</taxon>
        <taxon>Pichia</taxon>
    </lineage>
</organism>
<dbReference type="AlphaFoldDB" id="A0AAV5R3Q3"/>
<feature type="region of interest" description="Disordered" evidence="1">
    <location>
        <begin position="251"/>
        <end position="284"/>
    </location>
</feature>
<feature type="compositionally biased region" description="Low complexity" evidence="1">
    <location>
        <begin position="35"/>
        <end position="50"/>
    </location>
</feature>
<evidence type="ECO:0000313" key="4">
    <source>
        <dbReference type="Proteomes" id="UP001378960"/>
    </source>
</evidence>
<evidence type="ECO:0000259" key="2">
    <source>
        <dbReference type="Pfam" id="PF25318"/>
    </source>
</evidence>
<proteinExistence type="predicted"/>
<feature type="region of interest" description="Disordered" evidence="1">
    <location>
        <begin position="1"/>
        <end position="110"/>
    </location>
</feature>
<feature type="domain" description="GDS1 winged helix" evidence="2">
    <location>
        <begin position="135"/>
        <end position="231"/>
    </location>
</feature>
<dbReference type="Pfam" id="PF25318">
    <property type="entry name" value="WHD_GDS1"/>
    <property type="match status" value="1"/>
</dbReference>
<feature type="compositionally biased region" description="Low complexity" evidence="1">
    <location>
        <begin position="66"/>
        <end position="82"/>
    </location>
</feature>
<name>A0AAV5R3Q3_PICKL</name>
<feature type="compositionally biased region" description="Polar residues" evidence="1">
    <location>
        <begin position="255"/>
        <end position="273"/>
    </location>
</feature>
<sequence length="578" mass="63216">MSQDHINSSEEFSDFNTENLNNMDSAPTSPETDRGSTPTSTTSTNATSISDIKPDISKTSLNIVESSSMSKSISSQTISTASLETLKPSKAEKKEKKEKEKKEKKEKKTPRIINFASGVSTSVPLTGERPKPDTHASMDDDVLLAIFIILFDHDPESQGMTVKQICDILVEKHPDMSKLSSKTSNLVSAKLNAYVKKVEKGDSSIHYALSRDWADSSPKRMVYVYRGILSPEYPAYVQKIIEQHRERDAAANASAKLNQSSSQINHQSTSDGDMNNDGFNPVESEKTDFQLDMNDSNLVYTSKLKSSDSSLSDFSKLPNGDLSSLQSISPAGLQLNKVSPFSNGTLDFGFPQLSVPYSVAPVTASLNITAPIDEKMTTSDSYNGDFIVSKNQEYLTSVPDSDNDDDVYSSLKVDFEDDDDDDDDSLYQNHGYYRRGSDIVTERVPFGFTKRSKSISFVNKRSKCNSSSSDMGQGKHNESPKRIVTAAALTPRVPRKQSFANTPNAAAAVAALRVVALGSYSGVQSDAVHSITSSIMTDTSIEPSISAKWLETVRSGFLNQDIESPENVSLAELDTLFT</sequence>
<dbReference type="InterPro" id="IPR057511">
    <property type="entry name" value="WH_GDS1"/>
</dbReference>
<feature type="compositionally biased region" description="Basic and acidic residues" evidence="1">
    <location>
        <begin position="87"/>
        <end position="103"/>
    </location>
</feature>
<protein>
    <submittedName>
        <fullName evidence="3">Gds1 protein</fullName>
    </submittedName>
</protein>
<dbReference type="EMBL" id="BTGB01000002">
    <property type="protein sequence ID" value="GMM45274.1"/>
    <property type="molecule type" value="Genomic_DNA"/>
</dbReference>
<reference evidence="3 4" key="1">
    <citation type="journal article" date="2023" name="Elife">
        <title>Identification of key yeast species and microbe-microbe interactions impacting larval growth of Drosophila in the wild.</title>
        <authorList>
            <person name="Mure A."/>
            <person name="Sugiura Y."/>
            <person name="Maeda R."/>
            <person name="Honda K."/>
            <person name="Sakurai N."/>
            <person name="Takahashi Y."/>
            <person name="Watada M."/>
            <person name="Katoh T."/>
            <person name="Gotoh A."/>
            <person name="Gotoh Y."/>
            <person name="Taniguchi I."/>
            <person name="Nakamura K."/>
            <person name="Hayashi T."/>
            <person name="Katayama T."/>
            <person name="Uemura T."/>
            <person name="Hattori Y."/>
        </authorList>
    </citation>
    <scope>NUCLEOTIDE SEQUENCE [LARGE SCALE GENOMIC DNA]</scope>
    <source>
        <strain evidence="3 4">PK-24</strain>
    </source>
</reference>
<evidence type="ECO:0000256" key="1">
    <source>
        <dbReference type="SAM" id="MobiDB-lite"/>
    </source>
</evidence>
<comment type="caution">
    <text evidence="3">The sequence shown here is derived from an EMBL/GenBank/DDBJ whole genome shotgun (WGS) entry which is preliminary data.</text>
</comment>